<dbReference type="Pfam" id="PF04300">
    <property type="entry name" value="FBA"/>
    <property type="match status" value="1"/>
</dbReference>
<dbReference type="PROSITE" id="PS51114">
    <property type="entry name" value="FBA"/>
    <property type="match status" value="1"/>
</dbReference>
<dbReference type="GeneTree" id="ENSGT00940000161841"/>
<evidence type="ECO:0000313" key="5">
    <source>
        <dbReference type="Proteomes" id="UP000007648"/>
    </source>
</evidence>
<dbReference type="PROSITE" id="PS50181">
    <property type="entry name" value="FBOX"/>
    <property type="match status" value="1"/>
</dbReference>
<accession>G3W1N7</accession>
<keyword evidence="5" id="KW-1185">Reference proteome</keyword>
<dbReference type="SUPFAM" id="SSF81383">
    <property type="entry name" value="F-box domain"/>
    <property type="match status" value="1"/>
</dbReference>
<dbReference type="Gene3D" id="1.20.1280.50">
    <property type="match status" value="1"/>
</dbReference>
<proteinExistence type="predicted"/>
<evidence type="ECO:0000259" key="2">
    <source>
        <dbReference type="PROSITE" id="PS50181"/>
    </source>
</evidence>
<dbReference type="GO" id="GO:0019005">
    <property type="term" value="C:SCF ubiquitin ligase complex"/>
    <property type="evidence" value="ECO:0007669"/>
    <property type="project" value="TreeGrafter"/>
</dbReference>
<dbReference type="InterPro" id="IPR007397">
    <property type="entry name" value="F-box-assoc_dom"/>
</dbReference>
<dbReference type="GO" id="GO:0006516">
    <property type="term" value="P:glycoprotein catabolic process"/>
    <property type="evidence" value="ECO:0007669"/>
    <property type="project" value="TreeGrafter"/>
</dbReference>
<dbReference type="InterPro" id="IPR008979">
    <property type="entry name" value="Galactose-bd-like_sf"/>
</dbReference>
<dbReference type="SMART" id="SM01198">
    <property type="entry name" value="FBA"/>
    <property type="match status" value="1"/>
</dbReference>
<organism evidence="4 5">
    <name type="scientific">Sarcophilus harrisii</name>
    <name type="common">Tasmanian devil</name>
    <name type="synonym">Sarcophilus laniarius</name>
    <dbReference type="NCBI Taxonomy" id="9305"/>
    <lineage>
        <taxon>Eukaryota</taxon>
        <taxon>Metazoa</taxon>
        <taxon>Chordata</taxon>
        <taxon>Craniata</taxon>
        <taxon>Vertebrata</taxon>
        <taxon>Euteleostomi</taxon>
        <taxon>Mammalia</taxon>
        <taxon>Metatheria</taxon>
        <taxon>Dasyuromorphia</taxon>
        <taxon>Dasyuridae</taxon>
        <taxon>Sarcophilus</taxon>
    </lineage>
</organism>
<evidence type="ECO:0000259" key="3">
    <source>
        <dbReference type="PROSITE" id="PS51114"/>
    </source>
</evidence>
<gene>
    <name evidence="4" type="primary">LOC100918797</name>
</gene>
<feature type="domain" description="FBA" evidence="3">
    <location>
        <begin position="117"/>
        <end position="177"/>
    </location>
</feature>
<reference evidence="4" key="2">
    <citation type="submission" date="2025-08" db="UniProtKB">
        <authorList>
            <consortium name="Ensembl"/>
        </authorList>
    </citation>
    <scope>IDENTIFICATION</scope>
</reference>
<dbReference type="SUPFAM" id="SSF49785">
    <property type="entry name" value="Galactose-binding domain-like"/>
    <property type="match status" value="1"/>
</dbReference>
<sequence length="234" mass="25094">MGGVHSSLGRPPAPPAALSSGPGTSLGSAPGPEPETGPAVDLSSLPLEVWLQILIHVPPRTLVTRCRAVCHQWRALVDGPILWRLLWAQAKDAPSQALLVATHCYPPAPKPCSWARLGILQPLARNLLRNTCGEEGFRKWKVKDGGHGWKVEQNLRPVPGAPAQTCFASSFRGCGRSCWTTPAQRSTSVIGGAPEATRRPVGSRPDRWRPGPPSLGSLMQAEPIPCPNDNPYLQ</sequence>
<feature type="region of interest" description="Disordered" evidence="1">
    <location>
        <begin position="185"/>
        <end position="234"/>
    </location>
</feature>
<dbReference type="InterPro" id="IPR001810">
    <property type="entry name" value="F-box_dom"/>
</dbReference>
<dbReference type="SMART" id="SM00256">
    <property type="entry name" value="FBOX"/>
    <property type="match status" value="1"/>
</dbReference>
<dbReference type="Ensembl" id="ENSSHAT00000009423.2">
    <property type="protein sequence ID" value="ENSSHAP00000009342.2"/>
    <property type="gene ID" value="ENSSHAG00000008081.2"/>
</dbReference>
<evidence type="ECO:0000256" key="1">
    <source>
        <dbReference type="SAM" id="MobiDB-lite"/>
    </source>
</evidence>
<dbReference type="PANTHER" id="PTHR12125:SF9">
    <property type="entry name" value="F-BOX ONLY PROTEIN 27"/>
    <property type="match status" value="1"/>
</dbReference>
<reference evidence="4" key="3">
    <citation type="submission" date="2025-09" db="UniProtKB">
        <authorList>
            <consortium name="Ensembl"/>
        </authorList>
    </citation>
    <scope>IDENTIFICATION</scope>
</reference>
<dbReference type="GO" id="GO:0036503">
    <property type="term" value="P:ERAD pathway"/>
    <property type="evidence" value="ECO:0007669"/>
    <property type="project" value="TreeGrafter"/>
</dbReference>
<protein>
    <recommendedName>
        <fullName evidence="6">F-box domain-containing protein</fullName>
    </recommendedName>
</protein>
<feature type="compositionally biased region" description="Low complexity" evidence="1">
    <location>
        <begin position="1"/>
        <end position="25"/>
    </location>
</feature>
<dbReference type="Gene3D" id="2.60.120.260">
    <property type="entry name" value="Galactose-binding domain-like"/>
    <property type="match status" value="1"/>
</dbReference>
<dbReference type="FunFam" id="1.20.1280.50:FF:000002">
    <property type="entry name" value="F-box only protein 44"/>
    <property type="match status" value="1"/>
</dbReference>
<feature type="domain" description="F-box" evidence="2">
    <location>
        <begin position="39"/>
        <end position="86"/>
    </location>
</feature>
<name>G3W1N7_SARHA</name>
<dbReference type="InterPro" id="IPR036047">
    <property type="entry name" value="F-box-like_dom_sf"/>
</dbReference>
<reference evidence="4 5" key="1">
    <citation type="journal article" date="2011" name="Proc. Natl. Acad. Sci. U.S.A.">
        <title>Genetic diversity and population structure of the endangered marsupial Sarcophilus harrisii (Tasmanian devil).</title>
        <authorList>
            <person name="Miller W."/>
            <person name="Hayes V.M."/>
            <person name="Ratan A."/>
            <person name="Petersen D.C."/>
            <person name="Wittekindt N.E."/>
            <person name="Miller J."/>
            <person name="Walenz B."/>
            <person name="Knight J."/>
            <person name="Qi J."/>
            <person name="Zhao F."/>
            <person name="Wang Q."/>
            <person name="Bedoya-Reina O.C."/>
            <person name="Katiyar N."/>
            <person name="Tomsho L.P."/>
            <person name="Kasson L.M."/>
            <person name="Hardie R.A."/>
            <person name="Woodbridge P."/>
            <person name="Tindall E.A."/>
            <person name="Bertelsen M.F."/>
            <person name="Dixon D."/>
            <person name="Pyecroft S."/>
            <person name="Helgen K.M."/>
            <person name="Lesk A.M."/>
            <person name="Pringle T.H."/>
            <person name="Patterson N."/>
            <person name="Zhang Y."/>
            <person name="Kreiss A."/>
            <person name="Woods G.M."/>
            <person name="Jones M.E."/>
            <person name="Schuster S.C."/>
        </authorList>
    </citation>
    <scope>NUCLEOTIDE SEQUENCE [LARGE SCALE GENOMIC DNA]</scope>
</reference>
<dbReference type="PANTHER" id="PTHR12125">
    <property type="entry name" value="F-BOX ONLY PROTEIN 6-LIKE PROTEIN"/>
    <property type="match status" value="1"/>
</dbReference>
<feature type="region of interest" description="Disordered" evidence="1">
    <location>
        <begin position="1"/>
        <end position="38"/>
    </location>
</feature>
<dbReference type="Pfam" id="PF12937">
    <property type="entry name" value="F-box-like"/>
    <property type="match status" value="1"/>
</dbReference>
<evidence type="ECO:0000313" key="4">
    <source>
        <dbReference type="Ensembl" id="ENSSHAP00000009342.2"/>
    </source>
</evidence>
<dbReference type="GO" id="GO:0031146">
    <property type="term" value="P:SCF-dependent proteasomal ubiquitin-dependent protein catabolic process"/>
    <property type="evidence" value="ECO:0007669"/>
    <property type="project" value="TreeGrafter"/>
</dbReference>
<dbReference type="HOGENOM" id="CLU_068548_0_0_1"/>
<dbReference type="InParanoid" id="G3W1N7"/>
<dbReference type="InterPro" id="IPR039752">
    <property type="entry name" value="F-box_only"/>
</dbReference>
<dbReference type="AlphaFoldDB" id="G3W1N7"/>
<dbReference type="GO" id="GO:0005737">
    <property type="term" value="C:cytoplasm"/>
    <property type="evidence" value="ECO:0007669"/>
    <property type="project" value="UniProtKB-ARBA"/>
</dbReference>
<dbReference type="GO" id="GO:0061630">
    <property type="term" value="F:ubiquitin protein ligase activity"/>
    <property type="evidence" value="ECO:0007669"/>
    <property type="project" value="TreeGrafter"/>
</dbReference>
<dbReference type="Proteomes" id="UP000007648">
    <property type="component" value="Unassembled WGS sequence"/>
</dbReference>
<evidence type="ECO:0008006" key="6">
    <source>
        <dbReference type="Google" id="ProtNLM"/>
    </source>
</evidence>